<proteinExistence type="predicted"/>
<dbReference type="KEGG" id="fhi:FSC454_07010"/>
<dbReference type="AlphaFoldDB" id="A0AAC9J5Q5"/>
<evidence type="ECO:0000313" key="2">
    <source>
        <dbReference type="Proteomes" id="UP000182459"/>
    </source>
</evidence>
<name>A0AAC9J5Q5_9GAMM</name>
<evidence type="ECO:0000313" key="1">
    <source>
        <dbReference type="EMBL" id="APD50869.1"/>
    </source>
</evidence>
<accession>A0AAC9J5Q5</accession>
<keyword evidence="2" id="KW-1185">Reference proteome</keyword>
<organism evidence="1 2">
    <name type="scientific">Francisella hispaniensis FSC454</name>
    <dbReference type="NCBI Taxonomy" id="1088883"/>
    <lineage>
        <taxon>Bacteria</taxon>
        <taxon>Pseudomonadati</taxon>
        <taxon>Pseudomonadota</taxon>
        <taxon>Gammaproteobacteria</taxon>
        <taxon>Thiotrichales</taxon>
        <taxon>Francisellaceae</taxon>
        <taxon>Francisella</taxon>
    </lineage>
</organism>
<dbReference type="RefSeq" id="WP_071794820.1">
    <property type="nucleotide sequence ID" value="NZ_CP018093.1"/>
</dbReference>
<sequence length="133" mass="15889">MLFDITILEEYKTESLTKPKEKIQLQDIREIKPVFTPKGEAKKLLQQLPQDKDEYFKRFTIESYLSDIQLPPKNIPWIEHLLKWKPKAKQYELLKQYKELYLQAYNDTPLEHQKINAGTLKANTWLRVLITGE</sequence>
<protein>
    <submittedName>
        <fullName evidence="1">Uncharacterized protein</fullName>
    </submittedName>
</protein>
<gene>
    <name evidence="1" type="ORF">FSC454_07010</name>
</gene>
<dbReference type="EMBL" id="CP018093">
    <property type="protein sequence ID" value="APD50869.1"/>
    <property type="molecule type" value="Genomic_DNA"/>
</dbReference>
<reference evidence="1 2" key="1">
    <citation type="submission" date="2016-11" db="EMBL/GenBank/DDBJ databases">
        <authorList>
            <person name="Hagglund E."/>
            <person name="Bystrom M."/>
            <person name="Naslund J."/>
            <person name="Stenberg P."/>
            <person name="Sjodin A."/>
        </authorList>
    </citation>
    <scope>NUCLEOTIDE SEQUENCE [LARGE SCALE GENOMIC DNA]</scope>
    <source>
        <strain evidence="1 2">CCUG 58020</strain>
    </source>
</reference>
<dbReference type="Proteomes" id="UP000182459">
    <property type="component" value="Chromosome"/>
</dbReference>